<dbReference type="SUPFAM" id="SSF54909">
    <property type="entry name" value="Dimeric alpha+beta barrel"/>
    <property type="match status" value="1"/>
</dbReference>
<dbReference type="InterPro" id="IPR012577">
    <property type="entry name" value="NIPSNAP"/>
</dbReference>
<comment type="caution">
    <text evidence="2">The sequence shown here is derived from an EMBL/GenBank/DDBJ whole genome shotgun (WGS) entry which is preliminary data.</text>
</comment>
<accession>A0ABT1QQU7</accession>
<gene>
    <name evidence="2" type="ORF">NM961_08095</name>
</gene>
<dbReference type="Pfam" id="PF07978">
    <property type="entry name" value="NIPSNAP"/>
    <property type="match status" value="1"/>
</dbReference>
<organism evidence="2 3">
    <name type="scientific">Tahibacter harae</name>
    <dbReference type="NCBI Taxonomy" id="2963937"/>
    <lineage>
        <taxon>Bacteria</taxon>
        <taxon>Pseudomonadati</taxon>
        <taxon>Pseudomonadota</taxon>
        <taxon>Gammaproteobacteria</taxon>
        <taxon>Lysobacterales</taxon>
        <taxon>Rhodanobacteraceae</taxon>
        <taxon>Tahibacter</taxon>
    </lineage>
</organism>
<evidence type="ECO:0000259" key="1">
    <source>
        <dbReference type="Pfam" id="PF07978"/>
    </source>
</evidence>
<dbReference type="Proteomes" id="UP001165498">
    <property type="component" value="Unassembled WGS sequence"/>
</dbReference>
<dbReference type="EMBL" id="JANFQO010000006">
    <property type="protein sequence ID" value="MCQ4164670.1"/>
    <property type="molecule type" value="Genomic_DNA"/>
</dbReference>
<reference evidence="2" key="1">
    <citation type="submission" date="2022-07" db="EMBL/GenBank/DDBJ databases">
        <title>Tahibacter sp., a new gammaproteobacterium isolated from the silt sample collected at pig farm.</title>
        <authorList>
            <person name="Chen H."/>
        </authorList>
    </citation>
    <scope>NUCLEOTIDE SEQUENCE</scope>
    <source>
        <strain evidence="2">P2K</strain>
    </source>
</reference>
<protein>
    <submittedName>
        <fullName evidence="2">NIPSNAP family protein</fullName>
    </submittedName>
</protein>
<keyword evidence="3" id="KW-1185">Reference proteome</keyword>
<evidence type="ECO:0000313" key="3">
    <source>
        <dbReference type="Proteomes" id="UP001165498"/>
    </source>
</evidence>
<sequence>MTSDTAYGTPHGAPIDYDWLRLYQRSPAAPAGPRLRLRPGVARVLRALGLITAVAAPAVHAAEPASARGDGSQAVVELRQYTLHPGRRDTLIEIFEQNFIESQEQAGMRVLGQFHDLDNPDRFVWLRGFAGMPQRKTALETFYGGPVWKAGREAANATMIDSDNVLLLRPAWPHTGFDLHGLQRPAAAAAADAAPAGLVAATIYYLKEPATPALLKFLRTWLEPQLAADGVRVLASFVSEAAENTFPALPVRLGEPVLVIFTAHAGADALAAVLNQREASADWREIAQRLQPYLRREAELLRLAPTRRSLLRGG</sequence>
<name>A0ABT1QQU7_9GAMM</name>
<dbReference type="InterPro" id="IPR011008">
    <property type="entry name" value="Dimeric_a/b-barrel"/>
</dbReference>
<dbReference type="RefSeq" id="WP_255913549.1">
    <property type="nucleotide sequence ID" value="NZ_JANFQO010000006.1"/>
</dbReference>
<feature type="domain" description="NIPSNAP" evidence="1">
    <location>
        <begin position="76"/>
        <end position="170"/>
    </location>
</feature>
<evidence type="ECO:0000313" key="2">
    <source>
        <dbReference type="EMBL" id="MCQ4164670.1"/>
    </source>
</evidence>
<proteinExistence type="predicted"/>
<dbReference type="Gene3D" id="3.30.70.100">
    <property type="match status" value="1"/>
</dbReference>